<name>A0A8S8XB80_9PROT</name>
<evidence type="ECO:0000256" key="2">
    <source>
        <dbReference type="ARBA" id="ARBA00022801"/>
    </source>
</evidence>
<dbReference type="InterPro" id="IPR001650">
    <property type="entry name" value="Helicase_C-like"/>
</dbReference>
<sequence length="832" mass="92015">MAPSAGRVVAILGPTNTGKTHLAIERMLAHASGMIGFPLRLLARENYDRVVRLKGANAVALVTGEEKIIPPYARWWICTVESMPLEREVACLAVDEIQLCADPDRGHIFTDRLLHARGLDETLFLGADTIRPLLQRLVPRAEFVTRSRLSTLSYAGHKKVTRLPPRSAIVAFSAAEVYETAEVIRRQRGGTAVVLGALSPRTRNAQVAMYQSGEVDYLVATDAIGMGLNMDVDHVAFARLHKFDGNQSRRLTPSEIGQIAGRAGRHMSNGTFGTTGDAGELDPELIEKVETHHFDTLKHLYWRNSDLDFRSPTALLKSLDARSPAAALMRARPADDQIALQALSRDEEIERIATTRDRVRLLWEVCQVPDFRKVMSDAHARLLAQMFKHLSSASGRLPVDWIANQVARLDRVDGDIDTLVQRIAHVRTWTYVSHRIDWTPDPAHWQELTRGIEDRLSDALHERLTQRFVDRRSSALAKLLSDGGDLLAGVTPDGAVVVEGHPVGKLEGLRFTPDPVAQVEDGRAVLSAARRALREEMRRRIAALESDDDSNFTLDEDGAVRWREHPVAQLTQGTTPLQPRVRALSSELLGTAEAQRVNARVESWIAREVARRLSALAKLSDAQLDGAARGVAWELVRALGLVPRTQVETQLHAMDKTARTALRALGVAIGAEHVYLTSAGKPAAATLKRVLWRIFSNYRDVLPSLPMGPVSIAADRDVPAGFYDAIGWPLAGTRAVRVDVLDRFAQTLIRATKPDGTLAPDPAWSRRLGCALSDAESVVIALGWRKIVDENGARFRRMRRPRANNARRGTLPVDGPFASLQMLRRDKQRGDE</sequence>
<evidence type="ECO:0000256" key="4">
    <source>
        <dbReference type="ARBA" id="ARBA00022840"/>
    </source>
</evidence>
<dbReference type="GO" id="GO:0005524">
    <property type="term" value="F:ATP binding"/>
    <property type="evidence" value="ECO:0007669"/>
    <property type="project" value="UniProtKB-KW"/>
</dbReference>
<dbReference type="GO" id="GO:0004386">
    <property type="term" value="F:helicase activity"/>
    <property type="evidence" value="ECO:0007669"/>
    <property type="project" value="UniProtKB-KW"/>
</dbReference>
<dbReference type="AlphaFoldDB" id="A0A8S8XB80"/>
<dbReference type="Proteomes" id="UP000681075">
    <property type="component" value="Unassembled WGS sequence"/>
</dbReference>
<gene>
    <name evidence="6" type="ORF">TMPK1_22410</name>
</gene>
<dbReference type="Pfam" id="PF00271">
    <property type="entry name" value="Helicase_C"/>
    <property type="match status" value="1"/>
</dbReference>
<evidence type="ECO:0000256" key="3">
    <source>
        <dbReference type="ARBA" id="ARBA00022806"/>
    </source>
</evidence>
<proteinExistence type="predicted"/>
<keyword evidence="1" id="KW-0547">Nucleotide-binding</keyword>
<dbReference type="SUPFAM" id="SSF52540">
    <property type="entry name" value="P-loop containing nucleoside triphosphate hydrolases"/>
    <property type="match status" value="2"/>
</dbReference>
<dbReference type="PROSITE" id="PS51194">
    <property type="entry name" value="HELICASE_CTER"/>
    <property type="match status" value="1"/>
</dbReference>
<evidence type="ECO:0000259" key="5">
    <source>
        <dbReference type="PROSITE" id="PS51194"/>
    </source>
</evidence>
<dbReference type="InterPro" id="IPR055206">
    <property type="entry name" value="DEXQc_SUV3"/>
</dbReference>
<dbReference type="InterPro" id="IPR027417">
    <property type="entry name" value="P-loop_NTPase"/>
</dbReference>
<feature type="domain" description="Helicase C-terminal" evidence="5">
    <location>
        <begin position="155"/>
        <end position="308"/>
    </location>
</feature>
<dbReference type="GO" id="GO:0016787">
    <property type="term" value="F:hydrolase activity"/>
    <property type="evidence" value="ECO:0007669"/>
    <property type="project" value="UniProtKB-KW"/>
</dbReference>
<evidence type="ECO:0000313" key="7">
    <source>
        <dbReference type="Proteomes" id="UP000681075"/>
    </source>
</evidence>
<dbReference type="InterPro" id="IPR018247">
    <property type="entry name" value="EF_Hand_1_Ca_BS"/>
</dbReference>
<dbReference type="PANTHER" id="PTHR12131:SF1">
    <property type="entry name" value="ATP-DEPENDENT RNA HELICASE SUPV3L1, MITOCHONDRIAL-RELATED"/>
    <property type="match status" value="1"/>
</dbReference>
<evidence type="ECO:0000256" key="1">
    <source>
        <dbReference type="ARBA" id="ARBA00022741"/>
    </source>
</evidence>
<keyword evidence="3" id="KW-0347">Helicase</keyword>
<protein>
    <recommendedName>
        <fullName evidence="5">Helicase C-terminal domain-containing protein</fullName>
    </recommendedName>
</protein>
<accession>A0A8S8XB80</accession>
<dbReference type="SMART" id="SM00490">
    <property type="entry name" value="HELICc"/>
    <property type="match status" value="1"/>
</dbReference>
<keyword evidence="2" id="KW-0378">Hydrolase</keyword>
<dbReference type="InterPro" id="IPR050699">
    <property type="entry name" value="RNA-DNA_Helicase"/>
</dbReference>
<dbReference type="EMBL" id="BOPV01000001">
    <property type="protein sequence ID" value="GIL40004.1"/>
    <property type="molecule type" value="Genomic_DNA"/>
</dbReference>
<dbReference type="Gene3D" id="3.40.50.300">
    <property type="entry name" value="P-loop containing nucleotide triphosphate hydrolases"/>
    <property type="match status" value="2"/>
</dbReference>
<dbReference type="PANTHER" id="PTHR12131">
    <property type="entry name" value="ATP-DEPENDENT RNA AND DNA HELICASE"/>
    <property type="match status" value="1"/>
</dbReference>
<evidence type="ECO:0000313" key="6">
    <source>
        <dbReference type="EMBL" id="GIL40004.1"/>
    </source>
</evidence>
<reference evidence="6" key="1">
    <citation type="submission" date="2021-02" db="EMBL/GenBank/DDBJ databases">
        <title>Genome sequence of Rhodospirillales sp. strain TMPK1 isolated from soil.</title>
        <authorList>
            <person name="Nakai R."/>
            <person name="Kusada H."/>
            <person name="Tamaki H."/>
        </authorList>
    </citation>
    <scope>NUCLEOTIDE SEQUENCE</scope>
    <source>
        <strain evidence="6">TMPK1</strain>
    </source>
</reference>
<dbReference type="Pfam" id="PF22527">
    <property type="entry name" value="DEXQc_Suv3"/>
    <property type="match status" value="1"/>
</dbReference>
<dbReference type="PROSITE" id="PS00018">
    <property type="entry name" value="EF_HAND_1"/>
    <property type="match status" value="1"/>
</dbReference>
<organism evidence="6 7">
    <name type="scientific">Roseiterribacter gracilis</name>
    <dbReference type="NCBI Taxonomy" id="2812848"/>
    <lineage>
        <taxon>Bacteria</taxon>
        <taxon>Pseudomonadati</taxon>
        <taxon>Pseudomonadota</taxon>
        <taxon>Alphaproteobacteria</taxon>
        <taxon>Rhodospirillales</taxon>
        <taxon>Roseiterribacteraceae</taxon>
        <taxon>Roseiterribacter</taxon>
    </lineage>
</organism>
<keyword evidence="7" id="KW-1185">Reference proteome</keyword>
<dbReference type="RefSeq" id="WP_420243116.1">
    <property type="nucleotide sequence ID" value="NZ_BOPV01000001.1"/>
</dbReference>
<keyword evidence="4" id="KW-0067">ATP-binding</keyword>
<comment type="caution">
    <text evidence="6">The sequence shown here is derived from an EMBL/GenBank/DDBJ whole genome shotgun (WGS) entry which is preliminary data.</text>
</comment>